<dbReference type="EMBL" id="QXTG01000001">
    <property type="protein sequence ID" value="RIX30444.1"/>
    <property type="molecule type" value="Genomic_DNA"/>
</dbReference>
<proteinExistence type="predicted"/>
<reference evidence="3" key="1">
    <citation type="submission" date="2018-09" db="EMBL/GenBank/DDBJ databases">
        <authorList>
            <person name="Kim I."/>
        </authorList>
    </citation>
    <scope>NUCLEOTIDE SEQUENCE [LARGE SCALE GENOMIC DNA]</scope>
    <source>
        <strain evidence="3">DD4a</strain>
    </source>
</reference>
<evidence type="ECO:0000313" key="3">
    <source>
        <dbReference type="Proteomes" id="UP000265742"/>
    </source>
</evidence>
<feature type="region of interest" description="Disordered" evidence="1">
    <location>
        <begin position="56"/>
        <end position="75"/>
    </location>
</feature>
<dbReference type="Proteomes" id="UP000265742">
    <property type="component" value="Unassembled WGS sequence"/>
</dbReference>
<dbReference type="OrthoDB" id="3218417at2"/>
<feature type="region of interest" description="Disordered" evidence="1">
    <location>
        <begin position="30"/>
        <end position="49"/>
    </location>
</feature>
<comment type="caution">
    <text evidence="2">The sequence shown here is derived from an EMBL/GenBank/DDBJ whole genome shotgun (WGS) entry which is preliminary data.</text>
</comment>
<dbReference type="InterPro" id="IPR022062">
    <property type="entry name" value="DUF3618"/>
</dbReference>
<sequence>MSDPDTIRRDIEATRSDLSYDVDALADKVSPSSIADRQKEKVKSRARSVRESFMGAVHTATDKVPSPGDVGSNASDAAGSAVETAKGHPLVVGLVAFGAGWLLSSLIPTAPAERQLASTAKEKAAPLVDQAKDAAQQLKEPAQQAAAHVKETATDAASTVKQEGRSAASDVKGTAADAKDDVRGAAQGG</sequence>
<dbReference type="Pfam" id="PF12277">
    <property type="entry name" value="DUF3618"/>
    <property type="match status" value="1"/>
</dbReference>
<accession>A0A3A1U0P7</accession>
<keyword evidence="3" id="KW-1185">Reference proteome</keyword>
<gene>
    <name evidence="2" type="ORF">D1781_03170</name>
</gene>
<feature type="region of interest" description="Disordered" evidence="1">
    <location>
        <begin position="131"/>
        <end position="189"/>
    </location>
</feature>
<dbReference type="AlphaFoldDB" id="A0A3A1U0P7"/>
<dbReference type="RefSeq" id="WP_119480805.1">
    <property type="nucleotide sequence ID" value="NZ_QXTG01000001.1"/>
</dbReference>
<evidence type="ECO:0000256" key="1">
    <source>
        <dbReference type="SAM" id="MobiDB-lite"/>
    </source>
</evidence>
<name>A0A3A1U0P7_9MICO</name>
<evidence type="ECO:0000313" key="2">
    <source>
        <dbReference type="EMBL" id="RIX30444.1"/>
    </source>
</evidence>
<dbReference type="Gene3D" id="1.20.120.20">
    <property type="entry name" value="Apolipoprotein"/>
    <property type="match status" value="1"/>
</dbReference>
<organism evidence="2 3">
    <name type="scientific">Amnibacterium setariae</name>
    <dbReference type="NCBI Taxonomy" id="2306585"/>
    <lineage>
        <taxon>Bacteria</taxon>
        <taxon>Bacillati</taxon>
        <taxon>Actinomycetota</taxon>
        <taxon>Actinomycetes</taxon>
        <taxon>Micrococcales</taxon>
        <taxon>Microbacteriaceae</taxon>
        <taxon>Amnibacterium</taxon>
    </lineage>
</organism>
<protein>
    <submittedName>
        <fullName evidence="2">DUF3618 domain-containing protein</fullName>
    </submittedName>
</protein>